<organism evidence="2 3">
    <name type="scientific">Capsicum baccatum</name>
    <name type="common">Peruvian pepper</name>
    <dbReference type="NCBI Taxonomy" id="33114"/>
    <lineage>
        <taxon>Eukaryota</taxon>
        <taxon>Viridiplantae</taxon>
        <taxon>Streptophyta</taxon>
        <taxon>Embryophyta</taxon>
        <taxon>Tracheophyta</taxon>
        <taxon>Spermatophyta</taxon>
        <taxon>Magnoliopsida</taxon>
        <taxon>eudicotyledons</taxon>
        <taxon>Gunneridae</taxon>
        <taxon>Pentapetalae</taxon>
        <taxon>asterids</taxon>
        <taxon>lamiids</taxon>
        <taxon>Solanales</taxon>
        <taxon>Solanaceae</taxon>
        <taxon>Solanoideae</taxon>
        <taxon>Capsiceae</taxon>
        <taxon>Capsicum</taxon>
    </lineage>
</organism>
<feature type="compositionally biased region" description="Basic and acidic residues" evidence="1">
    <location>
        <begin position="28"/>
        <end position="37"/>
    </location>
</feature>
<dbReference type="AlphaFoldDB" id="A0A2G2X7I2"/>
<name>A0A2G2X7I2_CAPBA</name>
<dbReference type="OrthoDB" id="1224289at2759"/>
<protein>
    <submittedName>
        <fullName evidence="2">Uncharacterized protein</fullName>
    </submittedName>
</protein>
<accession>A0A2G2X7I2</accession>
<dbReference type="Proteomes" id="UP000224567">
    <property type="component" value="Unassembled WGS sequence"/>
</dbReference>
<comment type="caution">
    <text evidence="2">The sequence shown here is derived from an EMBL/GenBank/DDBJ whole genome shotgun (WGS) entry which is preliminary data.</text>
</comment>
<feature type="compositionally biased region" description="Polar residues" evidence="1">
    <location>
        <begin position="16"/>
        <end position="26"/>
    </location>
</feature>
<evidence type="ECO:0000313" key="3">
    <source>
        <dbReference type="Proteomes" id="UP000224567"/>
    </source>
</evidence>
<keyword evidence="3" id="KW-1185">Reference proteome</keyword>
<feature type="region of interest" description="Disordered" evidence="1">
    <location>
        <begin position="81"/>
        <end position="103"/>
    </location>
</feature>
<feature type="region of interest" description="Disordered" evidence="1">
    <location>
        <begin position="1"/>
        <end position="37"/>
    </location>
</feature>
<reference evidence="2 3" key="1">
    <citation type="journal article" date="2017" name="Genome Biol.">
        <title>New reference genome sequences of hot pepper reveal the massive evolution of plant disease-resistance genes by retroduplication.</title>
        <authorList>
            <person name="Kim S."/>
            <person name="Park J."/>
            <person name="Yeom S.I."/>
            <person name="Kim Y.M."/>
            <person name="Seo E."/>
            <person name="Kim K.T."/>
            <person name="Kim M.S."/>
            <person name="Lee J.M."/>
            <person name="Cheong K."/>
            <person name="Shin H.S."/>
            <person name="Kim S.B."/>
            <person name="Han K."/>
            <person name="Lee J."/>
            <person name="Park M."/>
            <person name="Lee H.A."/>
            <person name="Lee H.Y."/>
            <person name="Lee Y."/>
            <person name="Oh S."/>
            <person name="Lee J.H."/>
            <person name="Choi E."/>
            <person name="Choi E."/>
            <person name="Lee S.E."/>
            <person name="Jeon J."/>
            <person name="Kim H."/>
            <person name="Choi G."/>
            <person name="Song H."/>
            <person name="Lee J."/>
            <person name="Lee S.C."/>
            <person name="Kwon J.K."/>
            <person name="Lee H.Y."/>
            <person name="Koo N."/>
            <person name="Hong Y."/>
            <person name="Kim R.W."/>
            <person name="Kang W.H."/>
            <person name="Huh J.H."/>
            <person name="Kang B.C."/>
            <person name="Yang T.J."/>
            <person name="Lee Y.H."/>
            <person name="Bennetzen J.L."/>
            <person name="Choi D."/>
        </authorList>
    </citation>
    <scope>NUCLEOTIDE SEQUENCE [LARGE SCALE GENOMIC DNA]</scope>
    <source>
        <strain evidence="3">cv. PBC81</strain>
    </source>
</reference>
<sequence length="103" mass="11440">MADESRFSVVGLTDSVPDNSNDNSVDTMDAKKRKEMGSRSTVWEHFEKIFENDMADPVWDVAILRESCENCRRRFMTCSGSWTPQSKDAAGESQAEEGVAAVG</sequence>
<reference evidence="3" key="2">
    <citation type="journal article" date="2017" name="J. Anim. Genet.">
        <title>Multiple reference genome sequences of hot pepper reveal the massive evolution of plant disease resistance genes by retroduplication.</title>
        <authorList>
            <person name="Kim S."/>
            <person name="Park J."/>
            <person name="Yeom S.-I."/>
            <person name="Kim Y.-M."/>
            <person name="Seo E."/>
            <person name="Kim K.-T."/>
            <person name="Kim M.-S."/>
            <person name="Lee J.M."/>
            <person name="Cheong K."/>
            <person name="Shin H.-S."/>
            <person name="Kim S.-B."/>
            <person name="Han K."/>
            <person name="Lee J."/>
            <person name="Park M."/>
            <person name="Lee H.-A."/>
            <person name="Lee H.-Y."/>
            <person name="Lee Y."/>
            <person name="Oh S."/>
            <person name="Lee J.H."/>
            <person name="Choi E."/>
            <person name="Choi E."/>
            <person name="Lee S.E."/>
            <person name="Jeon J."/>
            <person name="Kim H."/>
            <person name="Choi G."/>
            <person name="Song H."/>
            <person name="Lee J."/>
            <person name="Lee S.-C."/>
            <person name="Kwon J.-K."/>
            <person name="Lee H.-Y."/>
            <person name="Koo N."/>
            <person name="Hong Y."/>
            <person name="Kim R.W."/>
            <person name="Kang W.-H."/>
            <person name="Huh J.H."/>
            <person name="Kang B.-C."/>
            <person name="Yang T.-J."/>
            <person name="Lee Y.-H."/>
            <person name="Bennetzen J.L."/>
            <person name="Choi D."/>
        </authorList>
    </citation>
    <scope>NUCLEOTIDE SEQUENCE [LARGE SCALE GENOMIC DNA]</scope>
    <source>
        <strain evidence="3">cv. PBC81</strain>
    </source>
</reference>
<evidence type="ECO:0000256" key="1">
    <source>
        <dbReference type="SAM" id="MobiDB-lite"/>
    </source>
</evidence>
<dbReference type="EMBL" id="MLFT02000003">
    <property type="protein sequence ID" value="PHT53443.1"/>
    <property type="molecule type" value="Genomic_DNA"/>
</dbReference>
<evidence type="ECO:0000313" key="2">
    <source>
        <dbReference type="EMBL" id="PHT53443.1"/>
    </source>
</evidence>
<proteinExistence type="predicted"/>
<gene>
    <name evidence="2" type="ORF">CQW23_07905</name>
</gene>